<evidence type="ECO:0000259" key="1">
    <source>
        <dbReference type="PROSITE" id="PS50008"/>
    </source>
</evidence>
<dbReference type="AlphaFoldDB" id="A0AAD9UVR0"/>
<dbReference type="PANTHER" id="PTHR32122">
    <property type="entry name" value="TATA BOX-BINDING PROTEIN ASSOCIATED FACTOR RNA POLYMERASE I SUBUNIT A"/>
    <property type="match status" value="1"/>
</dbReference>
<dbReference type="PROSITE" id="PS50008">
    <property type="entry name" value="PIPLC_Y_DOMAIN"/>
    <property type="match status" value="1"/>
</dbReference>
<dbReference type="GO" id="GO:0004435">
    <property type="term" value="F:phosphatidylinositol-4,5-bisphosphate phospholipase C activity"/>
    <property type="evidence" value="ECO:0007669"/>
    <property type="project" value="InterPro"/>
</dbReference>
<reference evidence="2" key="2">
    <citation type="journal article" date="2023" name="Science">
        <title>Genomic signatures of disease resistance in endangered staghorn corals.</title>
        <authorList>
            <person name="Vollmer S.V."/>
            <person name="Selwyn J.D."/>
            <person name="Despard B.A."/>
            <person name="Roesel C.L."/>
        </authorList>
    </citation>
    <scope>NUCLEOTIDE SEQUENCE</scope>
    <source>
        <strain evidence="2">K2</strain>
    </source>
</reference>
<dbReference type="GO" id="GO:0035556">
    <property type="term" value="P:intracellular signal transduction"/>
    <property type="evidence" value="ECO:0007669"/>
    <property type="project" value="InterPro"/>
</dbReference>
<dbReference type="InterPro" id="IPR052669">
    <property type="entry name" value="SL1/TIF-IB_Component"/>
</dbReference>
<dbReference type="PANTHER" id="PTHR32122:SF1">
    <property type="entry name" value="TATA BOX-BINDING PROTEIN-ASSOCIATED FACTOR RNA POLYMERASE I SUBUNIT A"/>
    <property type="match status" value="1"/>
</dbReference>
<dbReference type="GO" id="GO:0006629">
    <property type="term" value="P:lipid metabolic process"/>
    <property type="evidence" value="ECO:0007669"/>
    <property type="project" value="InterPro"/>
</dbReference>
<dbReference type="Proteomes" id="UP001249851">
    <property type="component" value="Unassembled WGS sequence"/>
</dbReference>
<evidence type="ECO:0000313" key="2">
    <source>
        <dbReference type="EMBL" id="KAK2551447.1"/>
    </source>
</evidence>
<dbReference type="Pfam" id="PF14929">
    <property type="entry name" value="TAF1_subA"/>
    <property type="match status" value="1"/>
</dbReference>
<dbReference type="GO" id="GO:0006360">
    <property type="term" value="P:transcription by RNA polymerase I"/>
    <property type="evidence" value="ECO:0007669"/>
    <property type="project" value="InterPro"/>
</dbReference>
<sequence length="382" mass="44356">MAAVRSFWLSNKQESKSRFFKSCIFQQMWREHTLPQTLGLESTTIQQKHLSYVARCLLNSLLNHQFDDAIQCMVALCGACLRTPEMFWRTGCEVMSNNTRSYSHLSQFIKNMFVICGPYRTELLLDYAMYLVQHNSDITEANELLTTKLSDKSLQSSVLLKAYAGLFAYLSWKKSKKQLDKKQLDNEEATVYGQDAQNSAASNLKRQMDFHAKQALAMFNNSVEHKGNWDIFVTKQVEILEYLYYFLKSNCTNAQELCTVLEGLLQIDPTSDLDEEYVELRRQQKEQPKGLLDALASLFLKLDHAACQRCEKTWKLFADTLKVYLTTGDYKKGLDELWDKRLDWWPPFHFRPDQVPDRASASELEWQLAQHKAEVARLFLGK</sequence>
<evidence type="ECO:0000313" key="3">
    <source>
        <dbReference type="Proteomes" id="UP001249851"/>
    </source>
</evidence>
<reference evidence="2" key="1">
    <citation type="journal article" date="2023" name="G3 (Bethesda)">
        <title>Whole genome assembly and annotation of the endangered Caribbean coral Acropora cervicornis.</title>
        <authorList>
            <person name="Selwyn J.D."/>
            <person name="Vollmer S.V."/>
        </authorList>
    </citation>
    <scope>NUCLEOTIDE SEQUENCE</scope>
    <source>
        <strain evidence="2">K2</strain>
    </source>
</reference>
<feature type="non-terminal residue" evidence="2">
    <location>
        <position position="382"/>
    </location>
</feature>
<dbReference type="InterPro" id="IPR039495">
    <property type="entry name" value="TAF1A"/>
</dbReference>
<organism evidence="2 3">
    <name type="scientific">Acropora cervicornis</name>
    <name type="common">Staghorn coral</name>
    <dbReference type="NCBI Taxonomy" id="6130"/>
    <lineage>
        <taxon>Eukaryota</taxon>
        <taxon>Metazoa</taxon>
        <taxon>Cnidaria</taxon>
        <taxon>Anthozoa</taxon>
        <taxon>Hexacorallia</taxon>
        <taxon>Scleractinia</taxon>
        <taxon>Astrocoeniina</taxon>
        <taxon>Acroporidae</taxon>
        <taxon>Acropora</taxon>
    </lineage>
</organism>
<dbReference type="InterPro" id="IPR001711">
    <property type="entry name" value="PLipase_C_Pinositol-sp_Y"/>
</dbReference>
<proteinExistence type="predicted"/>
<feature type="domain" description="PI-PLC Y-box" evidence="1">
    <location>
        <begin position="84"/>
        <end position="133"/>
    </location>
</feature>
<accession>A0AAD9UVR0</accession>
<comment type="caution">
    <text evidence="2">The sequence shown here is derived from an EMBL/GenBank/DDBJ whole genome shotgun (WGS) entry which is preliminary data.</text>
</comment>
<protein>
    <submittedName>
        <fullName evidence="2">TATA box-binding protein-associated factor RNA polymerase I subunit A</fullName>
    </submittedName>
</protein>
<name>A0AAD9UVR0_ACRCE</name>
<dbReference type="GO" id="GO:0000120">
    <property type="term" value="C:RNA polymerase I transcription regulator complex"/>
    <property type="evidence" value="ECO:0007669"/>
    <property type="project" value="InterPro"/>
</dbReference>
<keyword evidence="3" id="KW-1185">Reference proteome</keyword>
<gene>
    <name evidence="2" type="ORF">P5673_027632</name>
</gene>
<dbReference type="EMBL" id="JARQWQ010000097">
    <property type="protein sequence ID" value="KAK2551447.1"/>
    <property type="molecule type" value="Genomic_DNA"/>
</dbReference>